<keyword evidence="3" id="KW-1185">Reference proteome</keyword>
<evidence type="ECO:0000313" key="2">
    <source>
        <dbReference type="EMBL" id="GGA22785.1"/>
    </source>
</evidence>
<evidence type="ECO:0000256" key="1">
    <source>
        <dbReference type="SAM" id="SignalP"/>
    </source>
</evidence>
<dbReference type="Proteomes" id="UP000620046">
    <property type="component" value="Unassembled WGS sequence"/>
</dbReference>
<proteinExistence type="predicted"/>
<gene>
    <name evidence="2" type="ORF">GCM10010981_08750</name>
</gene>
<dbReference type="RefSeq" id="WP_188793025.1">
    <property type="nucleotide sequence ID" value="NZ_BMJA01000001.1"/>
</dbReference>
<evidence type="ECO:0000313" key="3">
    <source>
        <dbReference type="Proteomes" id="UP000620046"/>
    </source>
</evidence>
<dbReference type="EMBL" id="BMJA01000001">
    <property type="protein sequence ID" value="GGA22785.1"/>
    <property type="molecule type" value="Genomic_DNA"/>
</dbReference>
<feature type="signal peptide" evidence="1">
    <location>
        <begin position="1"/>
        <end position="20"/>
    </location>
</feature>
<keyword evidence="1" id="KW-0732">Signal</keyword>
<reference evidence="3" key="1">
    <citation type="journal article" date="2019" name="Int. J. Syst. Evol. Microbiol.">
        <title>The Global Catalogue of Microorganisms (GCM) 10K type strain sequencing project: providing services to taxonomists for standard genome sequencing and annotation.</title>
        <authorList>
            <consortium name="The Broad Institute Genomics Platform"/>
            <consortium name="The Broad Institute Genome Sequencing Center for Infectious Disease"/>
            <person name="Wu L."/>
            <person name="Ma J."/>
        </authorList>
    </citation>
    <scope>NUCLEOTIDE SEQUENCE [LARGE SCALE GENOMIC DNA]</scope>
    <source>
        <strain evidence="3">CGMCC 1.15439</strain>
    </source>
</reference>
<organism evidence="2 3">
    <name type="scientific">Dyella nitratireducens</name>
    <dbReference type="NCBI Taxonomy" id="1849580"/>
    <lineage>
        <taxon>Bacteria</taxon>
        <taxon>Pseudomonadati</taxon>
        <taxon>Pseudomonadota</taxon>
        <taxon>Gammaproteobacteria</taxon>
        <taxon>Lysobacterales</taxon>
        <taxon>Rhodanobacteraceae</taxon>
        <taxon>Dyella</taxon>
    </lineage>
</organism>
<protein>
    <submittedName>
        <fullName evidence="2">Uncharacterized protein</fullName>
    </submittedName>
</protein>
<feature type="chain" id="PRO_5045905847" evidence="1">
    <location>
        <begin position="21"/>
        <end position="141"/>
    </location>
</feature>
<sequence>MKRLALAGLCALLFAGHAMAQTTCSNATLTGTYAGISTSGTLAGLLGATAIPIYIEAQVKSNGTGTATANINYTTVGGAVSSGTTESVTFTINSDCSLTGSAVIAGIPATLVGHINPSGDTAYVVSQTVGIGLNGVLHKVD</sequence>
<accession>A0ABQ1FNS2</accession>
<comment type="caution">
    <text evidence="2">The sequence shown here is derived from an EMBL/GenBank/DDBJ whole genome shotgun (WGS) entry which is preliminary data.</text>
</comment>
<name>A0ABQ1FNS2_9GAMM</name>